<dbReference type="SUPFAM" id="SSF49879">
    <property type="entry name" value="SMAD/FHA domain"/>
    <property type="match status" value="1"/>
</dbReference>
<dbReference type="AlphaFoldDB" id="A0A6C2YQ99"/>
<proteinExistence type="predicted"/>
<dbReference type="EMBL" id="LR593887">
    <property type="protein sequence ID" value="VTS04422.1"/>
    <property type="molecule type" value="Genomic_DNA"/>
</dbReference>
<dbReference type="SMART" id="SM00240">
    <property type="entry name" value="FHA"/>
    <property type="match status" value="1"/>
</dbReference>
<dbReference type="RefSeq" id="WP_162658650.1">
    <property type="nucleotide sequence ID" value="NZ_LR593887.1"/>
</dbReference>
<feature type="domain" description="FHA" evidence="1">
    <location>
        <begin position="44"/>
        <end position="93"/>
    </location>
</feature>
<dbReference type="InterPro" id="IPR050923">
    <property type="entry name" value="Cell_Proc_Reg/RNA_Proc"/>
</dbReference>
<accession>A0A6C2YQ99</accession>
<dbReference type="InterPro" id="IPR008984">
    <property type="entry name" value="SMAD_FHA_dom_sf"/>
</dbReference>
<sequence>MSMASILALRPQAVPHALPAESFPILRLRLLPSGLMLVCARSHMVLGRHSSADIRIPMPDISRRHCRFDLTPAGWRVIDLSSLNGVILNDRIVSDALLRPNDRLRIGNAVMDVELPEFQWPEMHSEHFATDSEIIRSIAASLPE</sequence>
<organism evidence="2">
    <name type="scientific">Tuwongella immobilis</name>
    <dbReference type="NCBI Taxonomy" id="692036"/>
    <lineage>
        <taxon>Bacteria</taxon>
        <taxon>Pseudomonadati</taxon>
        <taxon>Planctomycetota</taxon>
        <taxon>Planctomycetia</taxon>
        <taxon>Gemmatales</taxon>
        <taxon>Gemmataceae</taxon>
        <taxon>Tuwongella</taxon>
    </lineage>
</organism>
<keyword evidence="3" id="KW-1185">Reference proteome</keyword>
<dbReference type="Gene3D" id="2.60.200.20">
    <property type="match status" value="1"/>
</dbReference>
<dbReference type="InterPro" id="IPR000253">
    <property type="entry name" value="FHA_dom"/>
</dbReference>
<dbReference type="PANTHER" id="PTHR23308">
    <property type="entry name" value="NUCLEAR INHIBITOR OF PROTEIN PHOSPHATASE-1"/>
    <property type="match status" value="1"/>
</dbReference>
<protein>
    <recommendedName>
        <fullName evidence="1">FHA domain-containing protein</fullName>
    </recommendedName>
</protein>
<dbReference type="KEGG" id="tim:GMBLW1_04330"/>
<dbReference type="Pfam" id="PF00498">
    <property type="entry name" value="FHA"/>
    <property type="match status" value="1"/>
</dbReference>
<dbReference type="CDD" id="cd00060">
    <property type="entry name" value="FHA"/>
    <property type="match status" value="1"/>
</dbReference>
<dbReference type="Proteomes" id="UP000464378">
    <property type="component" value="Chromosome"/>
</dbReference>
<dbReference type="InParanoid" id="A0A6C2YQ99"/>
<name>A0A6C2YQ99_9BACT</name>
<dbReference type="PROSITE" id="PS50006">
    <property type="entry name" value="FHA_DOMAIN"/>
    <property type="match status" value="1"/>
</dbReference>
<reference evidence="2" key="1">
    <citation type="submission" date="2019-04" db="EMBL/GenBank/DDBJ databases">
        <authorList>
            <consortium name="Science for Life Laboratories"/>
        </authorList>
    </citation>
    <scope>NUCLEOTIDE SEQUENCE</scope>
    <source>
        <strain evidence="2">MBLW1</strain>
    </source>
</reference>
<dbReference type="EMBL" id="LR586016">
    <property type="protein sequence ID" value="VIP03527.1"/>
    <property type="molecule type" value="Genomic_DNA"/>
</dbReference>
<evidence type="ECO:0000313" key="3">
    <source>
        <dbReference type="Proteomes" id="UP000464378"/>
    </source>
</evidence>
<gene>
    <name evidence="2" type="ORF">GMBLW1_04330</name>
</gene>
<evidence type="ECO:0000259" key="1">
    <source>
        <dbReference type="PROSITE" id="PS50006"/>
    </source>
</evidence>
<evidence type="ECO:0000313" key="2">
    <source>
        <dbReference type="EMBL" id="VIP03527.1"/>
    </source>
</evidence>